<dbReference type="EMBL" id="ACCH01000450">
    <property type="protein sequence ID" value="EEF86971.1"/>
    <property type="molecule type" value="Genomic_DNA"/>
</dbReference>
<proteinExistence type="predicted"/>
<name>E2NM94_9BACE</name>
<sequence length="44" mass="5157">MFNEVKVLSFFILIWIVNKNKCCIVAVKRYGNCPLKSSVFDLIY</sequence>
<dbReference type="Proteomes" id="UP000003711">
    <property type="component" value="Unassembled WGS sequence"/>
</dbReference>
<organism evidence="1 2">
    <name type="scientific">Bacteroides cellulosilyticus DSM 14838</name>
    <dbReference type="NCBI Taxonomy" id="537012"/>
    <lineage>
        <taxon>Bacteria</taxon>
        <taxon>Pseudomonadati</taxon>
        <taxon>Bacteroidota</taxon>
        <taxon>Bacteroidia</taxon>
        <taxon>Bacteroidales</taxon>
        <taxon>Bacteroidaceae</taxon>
        <taxon>Bacteroides</taxon>
    </lineage>
</organism>
<evidence type="ECO:0000313" key="2">
    <source>
        <dbReference type="Proteomes" id="UP000003711"/>
    </source>
</evidence>
<evidence type="ECO:0000313" key="1">
    <source>
        <dbReference type="EMBL" id="EEF86971.1"/>
    </source>
</evidence>
<dbReference type="AlphaFoldDB" id="E2NM94"/>
<dbReference type="HOGENOM" id="CLU_3212140_0_0_10"/>
<accession>E2NM94</accession>
<comment type="caution">
    <text evidence="1">The sequence shown here is derived from an EMBL/GenBank/DDBJ whole genome shotgun (WGS) entry which is preliminary data.</text>
</comment>
<protein>
    <submittedName>
        <fullName evidence="1">Uncharacterized protein</fullName>
    </submittedName>
</protein>
<reference evidence="1 2" key="1">
    <citation type="submission" date="2008-12" db="EMBL/GenBank/DDBJ databases">
        <authorList>
            <person name="Fulton L."/>
            <person name="Clifton S."/>
            <person name="Fulton B."/>
            <person name="Xu J."/>
            <person name="Minx P."/>
            <person name="Pepin K.H."/>
            <person name="Johnson M."/>
            <person name="Bhonagiri V."/>
            <person name="Nash W.E."/>
            <person name="Mardis E.R."/>
            <person name="Wilson R.K."/>
        </authorList>
    </citation>
    <scope>NUCLEOTIDE SEQUENCE [LARGE SCALE GENOMIC DNA]</scope>
    <source>
        <strain evidence="1 2">DSM 14838</strain>
    </source>
</reference>
<gene>
    <name evidence="1" type="ORF">BACCELL_05439</name>
</gene>
<reference evidence="1 2" key="2">
    <citation type="submission" date="2009-01" db="EMBL/GenBank/DDBJ databases">
        <title>Draft genome sequence of Bacteroides cellulosilyticus (DSM 14838).</title>
        <authorList>
            <person name="Sudarsanam P."/>
            <person name="Ley R."/>
            <person name="Guruge J."/>
            <person name="Turnbaugh P.J."/>
            <person name="Mahowald M."/>
            <person name="Liep D."/>
            <person name="Gordon J."/>
        </authorList>
    </citation>
    <scope>NUCLEOTIDE SEQUENCE [LARGE SCALE GENOMIC DNA]</scope>
    <source>
        <strain evidence="1 2">DSM 14838</strain>
    </source>
</reference>